<evidence type="ECO:0008006" key="3">
    <source>
        <dbReference type="Google" id="ProtNLM"/>
    </source>
</evidence>
<reference evidence="1 2" key="1">
    <citation type="submission" date="2017-03" db="EMBL/GenBank/DDBJ databases">
        <title>Genome sequence of Sphingomonas mucosissima DSM 17494.</title>
        <authorList>
            <person name="Poehlein A."/>
            <person name="Wuebbeler J.H."/>
            <person name="Steinbuechel A."/>
            <person name="Daniel R."/>
        </authorList>
    </citation>
    <scope>NUCLEOTIDE SEQUENCE [LARGE SCALE GENOMIC DNA]</scope>
    <source>
        <strain evidence="1 2">DSM 17494</strain>
    </source>
</reference>
<dbReference type="Pfam" id="PF13557">
    <property type="entry name" value="Phenol_MetA_deg"/>
    <property type="match status" value="1"/>
</dbReference>
<dbReference type="InterPro" id="IPR025737">
    <property type="entry name" value="FApF"/>
</dbReference>
<organism evidence="1 2">
    <name type="scientific">Sphingomonas mucosissima</name>
    <dbReference type="NCBI Taxonomy" id="370959"/>
    <lineage>
        <taxon>Bacteria</taxon>
        <taxon>Pseudomonadati</taxon>
        <taxon>Pseudomonadota</taxon>
        <taxon>Alphaproteobacteria</taxon>
        <taxon>Sphingomonadales</taxon>
        <taxon>Sphingomonadaceae</taxon>
        <taxon>Sphingomonas</taxon>
    </lineage>
</organism>
<protein>
    <recommendedName>
        <fullName evidence="3">MetA-pathway of phenol degradation</fullName>
    </recommendedName>
</protein>
<dbReference type="EMBL" id="NBBJ01000003">
    <property type="protein sequence ID" value="OWK29934.1"/>
    <property type="molecule type" value="Genomic_DNA"/>
</dbReference>
<gene>
    <name evidence="1" type="ORF">SPMU_23560</name>
</gene>
<name>A0A245ZJM4_9SPHN</name>
<evidence type="ECO:0000313" key="2">
    <source>
        <dbReference type="Proteomes" id="UP000197783"/>
    </source>
</evidence>
<accession>A0A245ZJM4</accession>
<proteinExistence type="predicted"/>
<evidence type="ECO:0000313" key="1">
    <source>
        <dbReference type="EMBL" id="OWK29934.1"/>
    </source>
</evidence>
<keyword evidence="2" id="KW-1185">Reference proteome</keyword>
<comment type="caution">
    <text evidence="1">The sequence shown here is derived from an EMBL/GenBank/DDBJ whole genome shotgun (WGS) entry which is preliminary data.</text>
</comment>
<dbReference type="Proteomes" id="UP000197783">
    <property type="component" value="Unassembled WGS sequence"/>
</dbReference>
<dbReference type="AlphaFoldDB" id="A0A245ZJM4"/>
<sequence>MGPLSPAKIISDHFPACVSLSFRQLSTGCLGGQAMKTLAFLINLTTAGVLAASPALAEDSARSMGGASDSPDLRFCPNRPSLGSSACTTNPGHVQFEYSLVDWQRESNALEREDQLIIADLLARIGIGKQTEVQIGWTAFGTDRERRKGSGRVSQINAIGDVRLAVRRNLRNPDGDGLSFGVEPFAILPLGRQPIGSGDWGAGVEVPITYDLSESVNLAFTGRVAALTDEDGQGRHRNYSGVVGLSYNVSDAITLASEVSVEEDNDPMGSETHVLAAHSASLQMTRRTQLDLIFAAGLTKATPDLRFALGGSILF</sequence>